<dbReference type="OrthoDB" id="529189at2"/>
<name>B7KIG7_GLOC7</name>
<dbReference type="eggNOG" id="COG1853">
    <property type="taxonomic scope" value="Bacteria"/>
</dbReference>
<reference evidence="3" key="1">
    <citation type="journal article" date="2011" name="MBio">
        <title>Novel metabolic attributes of the genus Cyanothece, comprising a group of unicellular nitrogen-fixing Cyanobacteria.</title>
        <authorList>
            <person name="Bandyopadhyay A."/>
            <person name="Elvitigala T."/>
            <person name="Welsh E."/>
            <person name="Stockel J."/>
            <person name="Liberton M."/>
            <person name="Min H."/>
            <person name="Sherman L.A."/>
            <person name="Pakrasi H.B."/>
        </authorList>
    </citation>
    <scope>NUCLEOTIDE SEQUENCE [LARGE SCALE GENOMIC DNA]</scope>
    <source>
        <strain evidence="3">PCC 7424</strain>
    </source>
</reference>
<dbReference type="KEGG" id="cyc:PCC7424_0917"/>
<dbReference type="RefSeq" id="WP_012598320.1">
    <property type="nucleotide sequence ID" value="NC_011729.1"/>
</dbReference>
<evidence type="ECO:0000313" key="2">
    <source>
        <dbReference type="EMBL" id="ACK69373.1"/>
    </source>
</evidence>
<dbReference type="Proteomes" id="UP000002384">
    <property type="component" value="Chromosome"/>
</dbReference>
<feature type="domain" description="Flavin reductase like" evidence="1">
    <location>
        <begin position="26"/>
        <end position="163"/>
    </location>
</feature>
<dbReference type="HOGENOM" id="CLU_1363682_0_0_3"/>
<dbReference type="Gene3D" id="2.30.110.10">
    <property type="entry name" value="Electron Transport, Fmn-binding Protein, Chain A"/>
    <property type="match status" value="1"/>
</dbReference>
<sequence length="202" mass="23076">MSQSNPQELLHLDLEHPIWERFFSVAPLVIVGTKEAEGGYDLAPKHLAMPLGWDNYFGFICTPRHRTYQNIQREQVFTVSFPTPEQIIYTSLTAAPRCDNDQKLSLEVIPVEKALRIEGIFLKDAYLVLECELDRIIDHFGENSLIAGKIVAAHLQKQALREPDIDDHDIIDQLPLLAYLSPGRFATIKHTQGFPFHQGFKR</sequence>
<evidence type="ECO:0000259" key="1">
    <source>
        <dbReference type="Pfam" id="PF01613"/>
    </source>
</evidence>
<dbReference type="Pfam" id="PF01613">
    <property type="entry name" value="Flavin_Reduct"/>
    <property type="match status" value="1"/>
</dbReference>
<dbReference type="SUPFAM" id="SSF50475">
    <property type="entry name" value="FMN-binding split barrel"/>
    <property type="match status" value="1"/>
</dbReference>
<dbReference type="InterPro" id="IPR012349">
    <property type="entry name" value="Split_barrel_FMN-bd"/>
</dbReference>
<protein>
    <recommendedName>
        <fullName evidence="1">Flavin reductase like domain-containing protein</fullName>
    </recommendedName>
</protein>
<evidence type="ECO:0000313" key="3">
    <source>
        <dbReference type="Proteomes" id="UP000002384"/>
    </source>
</evidence>
<dbReference type="GO" id="GO:0016646">
    <property type="term" value="F:oxidoreductase activity, acting on the CH-NH group of donors, NAD or NADP as acceptor"/>
    <property type="evidence" value="ECO:0007669"/>
    <property type="project" value="UniProtKB-ARBA"/>
</dbReference>
<keyword evidence="3" id="KW-1185">Reference proteome</keyword>
<dbReference type="InterPro" id="IPR002563">
    <property type="entry name" value="Flavin_Rdtase-like_dom"/>
</dbReference>
<accession>B7KIG7</accession>
<dbReference type="GO" id="GO:0010181">
    <property type="term" value="F:FMN binding"/>
    <property type="evidence" value="ECO:0007669"/>
    <property type="project" value="InterPro"/>
</dbReference>
<organism evidence="2 3">
    <name type="scientific">Gloeothece citriformis (strain PCC 7424)</name>
    <name type="common">Cyanothece sp. (strain PCC 7424)</name>
    <dbReference type="NCBI Taxonomy" id="65393"/>
    <lineage>
        <taxon>Bacteria</taxon>
        <taxon>Bacillati</taxon>
        <taxon>Cyanobacteriota</taxon>
        <taxon>Cyanophyceae</taxon>
        <taxon>Oscillatoriophycideae</taxon>
        <taxon>Chroococcales</taxon>
        <taxon>Aphanothecaceae</taxon>
        <taxon>Gloeothece</taxon>
        <taxon>Gloeothece citriformis</taxon>
    </lineage>
</organism>
<proteinExistence type="predicted"/>
<gene>
    <name evidence="2" type="ordered locus">PCC7424_0917</name>
</gene>
<dbReference type="AlphaFoldDB" id="B7KIG7"/>
<dbReference type="STRING" id="65393.PCC7424_0917"/>
<dbReference type="EMBL" id="CP001291">
    <property type="protein sequence ID" value="ACK69373.1"/>
    <property type="molecule type" value="Genomic_DNA"/>
</dbReference>